<protein>
    <submittedName>
        <fullName evidence="1">Uncharacterized protein</fullName>
    </submittedName>
</protein>
<evidence type="ECO:0000313" key="1">
    <source>
        <dbReference type="EMBL" id="CUS52344.1"/>
    </source>
</evidence>
<dbReference type="EMBL" id="CZRL01000082">
    <property type="protein sequence ID" value="CUS52344.1"/>
    <property type="molecule type" value="Genomic_DNA"/>
</dbReference>
<accession>A0A160TVE5</accession>
<proteinExistence type="predicted"/>
<name>A0A160TVE5_9ZZZZ</name>
<organism evidence="1">
    <name type="scientific">hydrothermal vent metagenome</name>
    <dbReference type="NCBI Taxonomy" id="652676"/>
    <lineage>
        <taxon>unclassified sequences</taxon>
        <taxon>metagenomes</taxon>
        <taxon>ecological metagenomes</taxon>
    </lineage>
</organism>
<sequence length="40" mass="4797">MRKPRFEYWINGDRLHCDANESLSYLEDARLKVLADIDEN</sequence>
<dbReference type="AlphaFoldDB" id="A0A160TVE5"/>
<gene>
    <name evidence="1" type="ORF">MGWOODY_XGa2524</name>
</gene>
<reference evidence="1" key="1">
    <citation type="submission" date="2015-10" db="EMBL/GenBank/DDBJ databases">
        <authorList>
            <person name="Gilbert D.G."/>
        </authorList>
    </citation>
    <scope>NUCLEOTIDE SEQUENCE</scope>
</reference>